<reference evidence="7 8" key="1">
    <citation type="journal article" date="2009" name="Science">
        <title>Green evolution and dynamic adaptations revealed by genomes of the marine picoeukaryotes Micromonas.</title>
        <authorList>
            <person name="Worden A.Z."/>
            <person name="Lee J.H."/>
            <person name="Mock T."/>
            <person name="Rouze P."/>
            <person name="Simmons M.P."/>
            <person name="Aerts A.L."/>
            <person name="Allen A.E."/>
            <person name="Cuvelier M.L."/>
            <person name="Derelle E."/>
            <person name="Everett M.V."/>
            <person name="Foulon E."/>
            <person name="Grimwood J."/>
            <person name="Gundlach H."/>
            <person name="Henrissat B."/>
            <person name="Napoli C."/>
            <person name="McDonald S.M."/>
            <person name="Parker M.S."/>
            <person name="Rombauts S."/>
            <person name="Salamov A."/>
            <person name="Von Dassow P."/>
            <person name="Badger J.H."/>
            <person name="Coutinho P.M."/>
            <person name="Demir E."/>
            <person name="Dubchak I."/>
            <person name="Gentemann C."/>
            <person name="Eikrem W."/>
            <person name="Gready J.E."/>
            <person name="John U."/>
            <person name="Lanier W."/>
            <person name="Lindquist E.A."/>
            <person name="Lucas S."/>
            <person name="Mayer K.F."/>
            <person name="Moreau H."/>
            <person name="Not F."/>
            <person name="Otillar R."/>
            <person name="Panaud O."/>
            <person name="Pangilinan J."/>
            <person name="Paulsen I."/>
            <person name="Piegu B."/>
            <person name="Poliakov A."/>
            <person name="Robbens S."/>
            <person name="Schmutz J."/>
            <person name="Toulza E."/>
            <person name="Wyss T."/>
            <person name="Zelensky A."/>
            <person name="Zhou K."/>
            <person name="Armbrust E.V."/>
            <person name="Bhattacharya D."/>
            <person name="Goodenough U.W."/>
            <person name="Van de Peer Y."/>
            <person name="Grigoriev I.V."/>
        </authorList>
    </citation>
    <scope>NUCLEOTIDE SEQUENCE [LARGE SCALE GENOMIC DNA]</scope>
    <source>
        <strain evidence="8">RCC299 / NOUM17</strain>
    </source>
</reference>
<dbReference type="Proteomes" id="UP000002009">
    <property type="component" value="Chromosome 2"/>
</dbReference>
<evidence type="ECO:0000313" key="8">
    <source>
        <dbReference type="Proteomes" id="UP000002009"/>
    </source>
</evidence>
<name>C1E0F3_MICCC</name>
<dbReference type="Pfam" id="PF13639">
    <property type="entry name" value="zf-RING_2"/>
    <property type="match status" value="1"/>
</dbReference>
<dbReference type="STRING" id="296587.C1E0F3"/>
<keyword evidence="8" id="KW-1185">Reference proteome</keyword>
<feature type="domain" description="RING-type" evidence="6">
    <location>
        <begin position="346"/>
        <end position="387"/>
    </location>
</feature>
<accession>C1E0F3</accession>
<dbReference type="InterPro" id="IPR013083">
    <property type="entry name" value="Znf_RING/FYVE/PHD"/>
</dbReference>
<dbReference type="OrthoDB" id="8062037at2759"/>
<dbReference type="RefSeq" id="XP_002500032.1">
    <property type="nucleotide sequence ID" value="XM_002499986.1"/>
</dbReference>
<dbReference type="SUPFAM" id="SSF57850">
    <property type="entry name" value="RING/U-box"/>
    <property type="match status" value="1"/>
</dbReference>
<evidence type="ECO:0000256" key="4">
    <source>
        <dbReference type="PROSITE-ProRule" id="PRU00175"/>
    </source>
</evidence>
<dbReference type="InParanoid" id="C1E0F3"/>
<dbReference type="GO" id="GO:0005634">
    <property type="term" value="C:nucleus"/>
    <property type="evidence" value="ECO:0007669"/>
    <property type="project" value="TreeGrafter"/>
</dbReference>
<feature type="region of interest" description="Disordered" evidence="5">
    <location>
        <begin position="1"/>
        <end position="223"/>
    </location>
</feature>
<evidence type="ECO:0000256" key="3">
    <source>
        <dbReference type="ARBA" id="ARBA00022833"/>
    </source>
</evidence>
<proteinExistence type="predicted"/>
<dbReference type="GO" id="GO:0061630">
    <property type="term" value="F:ubiquitin protein ligase activity"/>
    <property type="evidence" value="ECO:0007669"/>
    <property type="project" value="TreeGrafter"/>
</dbReference>
<protein>
    <recommendedName>
        <fullName evidence="6">RING-type domain-containing protein</fullName>
    </recommendedName>
</protein>
<feature type="compositionally biased region" description="Low complexity" evidence="5">
    <location>
        <begin position="49"/>
        <end position="66"/>
    </location>
</feature>
<dbReference type="PANTHER" id="PTHR45931">
    <property type="entry name" value="SI:CH211-59O9.10"/>
    <property type="match status" value="1"/>
</dbReference>
<dbReference type="InterPro" id="IPR051834">
    <property type="entry name" value="RING_finger_E3_ligase"/>
</dbReference>
<keyword evidence="3" id="KW-0862">Zinc</keyword>
<feature type="compositionally biased region" description="Basic and acidic residues" evidence="5">
    <location>
        <begin position="138"/>
        <end position="170"/>
    </location>
</feature>
<evidence type="ECO:0000259" key="6">
    <source>
        <dbReference type="PROSITE" id="PS50089"/>
    </source>
</evidence>
<sequence length="398" mass="42962">MECDDTDDDLARLSKRRRHHNTTVASPAPTRGVNLAKPSDGGAGPRARSPALSPELAAKASALAAKNSTRGFESGSPTPHRAAPSPPPLVDAGSSDSEKDNVEVSGPRSVHPETSADGGATGSPRESPSNADADDDEAFARRLQEEENARYEAEREESRRRAAEWRRAHDAMMAAAEIEEDLDEDLDEDVDEDEDEDERDDEDDEDVGVDGVPGIDALGDEGVGVGGAADAAGAGSARDARRAARRALARARRAQMMELHRFMGALHRTVNAAGETPADRAQLVALVMSDRDFTEDDYERLLALDNAVERRGVSAPALRRMPCSEWGGCEKGGPSAPLSREDHARCAICLEDYAEGESLRHLPCLHSYHAGCIDRWFERSVECPLCQCDVNALMNEQD</sequence>
<dbReference type="Gene3D" id="3.30.40.10">
    <property type="entry name" value="Zinc/RING finger domain, C3HC4 (zinc finger)"/>
    <property type="match status" value="1"/>
</dbReference>
<dbReference type="SMART" id="SM00184">
    <property type="entry name" value="RING"/>
    <property type="match status" value="1"/>
</dbReference>
<dbReference type="KEGG" id="mis:MICPUN_56207"/>
<dbReference type="OMA" id="FQWKENG"/>
<dbReference type="PROSITE" id="PS50089">
    <property type="entry name" value="ZF_RING_2"/>
    <property type="match status" value="1"/>
</dbReference>
<keyword evidence="1" id="KW-0479">Metal-binding</keyword>
<dbReference type="AlphaFoldDB" id="C1E0F3"/>
<evidence type="ECO:0000256" key="2">
    <source>
        <dbReference type="ARBA" id="ARBA00022771"/>
    </source>
</evidence>
<organism evidence="7 8">
    <name type="scientific">Micromonas commoda (strain RCC299 / NOUM17 / CCMP2709)</name>
    <name type="common">Picoplanktonic green alga</name>
    <dbReference type="NCBI Taxonomy" id="296587"/>
    <lineage>
        <taxon>Eukaryota</taxon>
        <taxon>Viridiplantae</taxon>
        <taxon>Chlorophyta</taxon>
        <taxon>Mamiellophyceae</taxon>
        <taxon>Mamiellales</taxon>
        <taxon>Mamiellaceae</taxon>
        <taxon>Micromonas</taxon>
    </lineage>
</organism>
<dbReference type="GO" id="GO:0006511">
    <property type="term" value="P:ubiquitin-dependent protein catabolic process"/>
    <property type="evidence" value="ECO:0007669"/>
    <property type="project" value="TreeGrafter"/>
</dbReference>
<dbReference type="GeneID" id="8240746"/>
<dbReference type="eggNOG" id="KOG0800">
    <property type="taxonomic scope" value="Eukaryota"/>
</dbReference>
<dbReference type="InterPro" id="IPR001841">
    <property type="entry name" value="Znf_RING"/>
</dbReference>
<gene>
    <name evidence="7" type="ORF">MICPUN_56207</name>
</gene>
<dbReference type="GO" id="GO:0008270">
    <property type="term" value="F:zinc ion binding"/>
    <property type="evidence" value="ECO:0007669"/>
    <property type="project" value="UniProtKB-KW"/>
</dbReference>
<keyword evidence="2 4" id="KW-0863">Zinc-finger</keyword>
<dbReference type="EMBL" id="CP001323">
    <property type="protein sequence ID" value="ACO61290.1"/>
    <property type="molecule type" value="Genomic_DNA"/>
</dbReference>
<feature type="compositionally biased region" description="Acidic residues" evidence="5">
    <location>
        <begin position="177"/>
        <end position="208"/>
    </location>
</feature>
<evidence type="ECO:0000313" key="7">
    <source>
        <dbReference type="EMBL" id="ACO61290.1"/>
    </source>
</evidence>
<evidence type="ECO:0000256" key="1">
    <source>
        <dbReference type="ARBA" id="ARBA00022723"/>
    </source>
</evidence>
<dbReference type="PANTHER" id="PTHR45931:SF3">
    <property type="entry name" value="RING ZINC FINGER-CONTAINING PROTEIN"/>
    <property type="match status" value="1"/>
</dbReference>
<evidence type="ECO:0000256" key="5">
    <source>
        <dbReference type="SAM" id="MobiDB-lite"/>
    </source>
</evidence>